<name>A0AAV5I0C7_9ROSI</name>
<dbReference type="AlphaFoldDB" id="A0AAV5I0C7"/>
<dbReference type="PANTHER" id="PTHR33116">
    <property type="entry name" value="REVERSE TRANSCRIPTASE ZINC-BINDING DOMAIN-CONTAINING PROTEIN-RELATED-RELATED"/>
    <property type="match status" value="1"/>
</dbReference>
<proteinExistence type="predicted"/>
<organism evidence="1 2">
    <name type="scientific">Rubroshorea leprosula</name>
    <dbReference type="NCBI Taxonomy" id="152421"/>
    <lineage>
        <taxon>Eukaryota</taxon>
        <taxon>Viridiplantae</taxon>
        <taxon>Streptophyta</taxon>
        <taxon>Embryophyta</taxon>
        <taxon>Tracheophyta</taxon>
        <taxon>Spermatophyta</taxon>
        <taxon>Magnoliopsida</taxon>
        <taxon>eudicotyledons</taxon>
        <taxon>Gunneridae</taxon>
        <taxon>Pentapetalae</taxon>
        <taxon>rosids</taxon>
        <taxon>malvids</taxon>
        <taxon>Malvales</taxon>
        <taxon>Dipterocarpaceae</taxon>
        <taxon>Rubroshorea</taxon>
    </lineage>
</organism>
<gene>
    <name evidence="1" type="ORF">SLEP1_g4711</name>
</gene>
<keyword evidence="2" id="KW-1185">Reference proteome</keyword>
<evidence type="ECO:0000313" key="1">
    <source>
        <dbReference type="EMBL" id="GKU90760.1"/>
    </source>
</evidence>
<dbReference type="PANTHER" id="PTHR33116:SF78">
    <property type="entry name" value="OS12G0587133 PROTEIN"/>
    <property type="match status" value="1"/>
</dbReference>
<dbReference type="EMBL" id="BPVZ01000004">
    <property type="protein sequence ID" value="GKU90760.1"/>
    <property type="molecule type" value="Genomic_DNA"/>
</dbReference>
<sequence>MALLSRRQLCEGVVIANEFADDIILFGQATEGNVRAVKGIMRAFELVSGLKVNYGKSMLVGINVCDEWLSKIACILNCKVGEIPFKYFGVPVEGSNYKLDGKLEQWHLVLDIRLGKGLTIERGREGARVRGTVVVINNHTRESRHMGLETWQGWQMLNKNGVCDPQTIRNDG</sequence>
<evidence type="ECO:0000313" key="2">
    <source>
        <dbReference type="Proteomes" id="UP001054252"/>
    </source>
</evidence>
<dbReference type="Proteomes" id="UP001054252">
    <property type="component" value="Unassembled WGS sequence"/>
</dbReference>
<comment type="caution">
    <text evidence="1">The sequence shown here is derived from an EMBL/GenBank/DDBJ whole genome shotgun (WGS) entry which is preliminary data.</text>
</comment>
<evidence type="ECO:0008006" key="3">
    <source>
        <dbReference type="Google" id="ProtNLM"/>
    </source>
</evidence>
<reference evidence="1 2" key="1">
    <citation type="journal article" date="2021" name="Commun. Biol.">
        <title>The genome of Shorea leprosula (Dipterocarpaceae) highlights the ecological relevance of drought in aseasonal tropical rainforests.</title>
        <authorList>
            <person name="Ng K.K.S."/>
            <person name="Kobayashi M.J."/>
            <person name="Fawcett J.A."/>
            <person name="Hatakeyama M."/>
            <person name="Paape T."/>
            <person name="Ng C.H."/>
            <person name="Ang C.C."/>
            <person name="Tnah L.H."/>
            <person name="Lee C.T."/>
            <person name="Nishiyama T."/>
            <person name="Sese J."/>
            <person name="O'Brien M.J."/>
            <person name="Copetti D."/>
            <person name="Mohd Noor M.I."/>
            <person name="Ong R.C."/>
            <person name="Putra M."/>
            <person name="Sireger I.Z."/>
            <person name="Indrioko S."/>
            <person name="Kosugi Y."/>
            <person name="Izuno A."/>
            <person name="Isagi Y."/>
            <person name="Lee S.L."/>
            <person name="Shimizu K.K."/>
        </authorList>
    </citation>
    <scope>NUCLEOTIDE SEQUENCE [LARGE SCALE GENOMIC DNA]</scope>
    <source>
        <strain evidence="1">214</strain>
    </source>
</reference>
<accession>A0AAV5I0C7</accession>
<protein>
    <recommendedName>
        <fullName evidence="3">Reverse transcriptase domain-containing protein</fullName>
    </recommendedName>
</protein>